<dbReference type="InterPro" id="IPR036928">
    <property type="entry name" value="AS_sf"/>
</dbReference>
<dbReference type="AlphaFoldDB" id="A0A0F9TZ27"/>
<dbReference type="EMBL" id="LAZR01000170">
    <property type="protein sequence ID" value="KKN84554.1"/>
    <property type="molecule type" value="Genomic_DNA"/>
</dbReference>
<name>A0A0F9TZ27_9ZZZZ</name>
<accession>A0A0F9TZ27</accession>
<organism evidence="2">
    <name type="scientific">marine sediment metagenome</name>
    <dbReference type="NCBI Taxonomy" id="412755"/>
    <lineage>
        <taxon>unclassified sequences</taxon>
        <taxon>metagenomes</taxon>
        <taxon>ecological metagenomes</taxon>
    </lineage>
</organism>
<reference evidence="2" key="1">
    <citation type="journal article" date="2015" name="Nature">
        <title>Complex archaea that bridge the gap between prokaryotes and eukaryotes.</title>
        <authorList>
            <person name="Spang A."/>
            <person name="Saw J.H."/>
            <person name="Jorgensen S.L."/>
            <person name="Zaremba-Niedzwiedzka K."/>
            <person name="Martijn J."/>
            <person name="Lind A.E."/>
            <person name="van Eijk R."/>
            <person name="Schleper C."/>
            <person name="Guy L."/>
            <person name="Ettema T.J."/>
        </authorList>
    </citation>
    <scope>NUCLEOTIDE SEQUENCE</scope>
</reference>
<dbReference type="PANTHER" id="PTHR11895">
    <property type="entry name" value="TRANSAMIDASE"/>
    <property type="match status" value="1"/>
</dbReference>
<dbReference type="SUPFAM" id="SSF75304">
    <property type="entry name" value="Amidase signature (AS) enzymes"/>
    <property type="match status" value="1"/>
</dbReference>
<dbReference type="InterPro" id="IPR000120">
    <property type="entry name" value="Amidase"/>
</dbReference>
<evidence type="ECO:0000313" key="2">
    <source>
        <dbReference type="EMBL" id="KKN84554.1"/>
    </source>
</evidence>
<feature type="domain" description="Amidase" evidence="1">
    <location>
        <begin position="32"/>
        <end position="441"/>
    </location>
</feature>
<dbReference type="InterPro" id="IPR023631">
    <property type="entry name" value="Amidase_dom"/>
</dbReference>
<dbReference type="Gene3D" id="3.90.1300.10">
    <property type="entry name" value="Amidase signature (AS) domain"/>
    <property type="match status" value="1"/>
</dbReference>
<dbReference type="NCBIfam" id="NF005450">
    <property type="entry name" value="PRK07042.1"/>
    <property type="match status" value="1"/>
</dbReference>
<comment type="caution">
    <text evidence="2">The sequence shown here is derived from an EMBL/GenBank/DDBJ whole genome shotgun (WGS) entry which is preliminary data.</text>
</comment>
<gene>
    <name evidence="2" type="ORF">LCGC14_0288200</name>
</gene>
<protein>
    <recommendedName>
        <fullName evidence="1">Amidase domain-containing protein</fullName>
    </recommendedName>
</protein>
<sequence>MTDLSDIPASDLLAMFRTRQTSPAEVWADIERRIAAWEPSIAALWAYDPESARADAAAATERWAKGAPKGPLDGVPVTIKELIATKGTPVPNGTAATTLVPAPEDAPPAARLREDGAIIFAKTTCPDYGMLSSGLSSFHKLSRNPWDIRLNPGGSSAGAAAAAAAGLGPLHLGTDIGGSIRIPAGLTGTVGFKPSYGRVPIDPTYIGRVAGPMTRTVADAALMMATLSRPDVRDPTGLPPSAIDWSDFTLDPKGLRIGVMAEAGCGLPVDPDVSAALADCTRALKEAGAVIEPIPGILTRAMLDGFNHFFRARFLATMSALPDEKGARVLPYIREWAAGAAVLSGTDVAEAFDQIQAIKAATAAPFARFDAILSPVNPQASWPAEWASPIDDPARPFEHIAFTLPWNVGEQPAISVNGGFTGSGLPIGVQIVGPRYADGFVLKLAALLTHAVDAQPRWASLHPSAA</sequence>
<proteinExistence type="predicted"/>
<dbReference type="PANTHER" id="PTHR11895:SF173">
    <property type="entry name" value="GLUTAMYL-TRNA AMIDOTRANSFERASE SUBUNIT A"/>
    <property type="match status" value="1"/>
</dbReference>
<evidence type="ECO:0000259" key="1">
    <source>
        <dbReference type="Pfam" id="PF01425"/>
    </source>
</evidence>
<dbReference type="GO" id="GO:0003824">
    <property type="term" value="F:catalytic activity"/>
    <property type="evidence" value="ECO:0007669"/>
    <property type="project" value="InterPro"/>
</dbReference>
<dbReference type="Pfam" id="PF01425">
    <property type="entry name" value="Amidase"/>
    <property type="match status" value="1"/>
</dbReference>